<dbReference type="InterPro" id="IPR036691">
    <property type="entry name" value="Endo/exonu/phosph_ase_sf"/>
</dbReference>
<dbReference type="RefSeq" id="WP_252437968.1">
    <property type="nucleotide sequence ID" value="NZ_JAGSOV010000024.1"/>
</dbReference>
<gene>
    <name evidence="2" type="ORF">KDL28_12235</name>
</gene>
<dbReference type="Gene3D" id="3.60.10.10">
    <property type="entry name" value="Endonuclease/exonuclease/phosphatase"/>
    <property type="match status" value="1"/>
</dbReference>
<keyword evidence="2" id="KW-0378">Hydrolase</keyword>
<dbReference type="PANTHER" id="PTHR14859:SF1">
    <property type="entry name" value="PGAP2-INTERACTING PROTEIN"/>
    <property type="match status" value="1"/>
</dbReference>
<dbReference type="PANTHER" id="PTHR14859">
    <property type="entry name" value="CALCOFLUOR WHITE HYPERSENSITIVE PROTEIN PRECURSOR"/>
    <property type="match status" value="1"/>
</dbReference>
<dbReference type="GO" id="GO:0004519">
    <property type="term" value="F:endonuclease activity"/>
    <property type="evidence" value="ECO:0007669"/>
    <property type="project" value="UniProtKB-KW"/>
</dbReference>
<evidence type="ECO:0000313" key="2">
    <source>
        <dbReference type="EMBL" id="MCO1655822.1"/>
    </source>
</evidence>
<dbReference type="InterPro" id="IPR051916">
    <property type="entry name" value="GPI-anchor_lipid_remodeler"/>
</dbReference>
<dbReference type="InterPro" id="IPR005135">
    <property type="entry name" value="Endo/exonuclease/phosphatase"/>
</dbReference>
<keyword evidence="2" id="KW-0540">Nuclease</keyword>
<sequence length="269" mass="28706">MRIATWNLLHCRDVRTGRVDLGAVADAIAALDVDAVAVQEIDRELSRSGGHDQLSVLADKLGWHGVFAPALLGEPVRSWDALPDDGADPGGPAYGIGLLSPHPLHDVARLALPGGAAQRRTPAGVDRPPAWDREPRVAVRARLELPGGREVVLTGTHLTYVTWRAVRQLHRALSWAAAGGPAAVLAGDLNLPHRALRAALRGTGWRPTAPAGPTYPAWRPRMQLDHLLARGAHLDDVRVAHRGPSDHLAVTARVNMSGNQPPVSASEHP</sequence>
<protein>
    <submittedName>
        <fullName evidence="2">Endonuclease/exonuclease/phosphatase family protein</fullName>
    </submittedName>
</protein>
<name>A0ABT0ZYK2_9PSEU</name>
<dbReference type="EMBL" id="JAGSOV010000024">
    <property type="protein sequence ID" value="MCO1655822.1"/>
    <property type="molecule type" value="Genomic_DNA"/>
</dbReference>
<dbReference type="Proteomes" id="UP001165283">
    <property type="component" value="Unassembled WGS sequence"/>
</dbReference>
<keyword evidence="2" id="KW-0255">Endonuclease</keyword>
<keyword evidence="3" id="KW-1185">Reference proteome</keyword>
<proteinExistence type="predicted"/>
<comment type="caution">
    <text evidence="2">The sequence shown here is derived from an EMBL/GenBank/DDBJ whole genome shotgun (WGS) entry which is preliminary data.</text>
</comment>
<reference evidence="2" key="1">
    <citation type="submission" date="2021-04" db="EMBL/GenBank/DDBJ databases">
        <title>Pseudonocardia sp. nov., isolated from sandy soil of mangrove forest.</title>
        <authorList>
            <person name="Zan Z."/>
            <person name="Huang R."/>
            <person name="Liu W."/>
        </authorList>
    </citation>
    <scope>NUCLEOTIDE SEQUENCE</scope>
    <source>
        <strain evidence="2">S2-4</strain>
    </source>
</reference>
<feature type="domain" description="Endonuclease/exonuclease/phosphatase" evidence="1">
    <location>
        <begin position="4"/>
        <end position="247"/>
    </location>
</feature>
<accession>A0ABT0ZYK2</accession>
<dbReference type="Pfam" id="PF03372">
    <property type="entry name" value="Exo_endo_phos"/>
    <property type="match status" value="1"/>
</dbReference>
<evidence type="ECO:0000259" key="1">
    <source>
        <dbReference type="Pfam" id="PF03372"/>
    </source>
</evidence>
<dbReference type="SUPFAM" id="SSF56219">
    <property type="entry name" value="DNase I-like"/>
    <property type="match status" value="1"/>
</dbReference>
<evidence type="ECO:0000313" key="3">
    <source>
        <dbReference type="Proteomes" id="UP001165283"/>
    </source>
</evidence>
<organism evidence="2 3">
    <name type="scientific">Pseudonocardia humida</name>
    <dbReference type="NCBI Taxonomy" id="2800819"/>
    <lineage>
        <taxon>Bacteria</taxon>
        <taxon>Bacillati</taxon>
        <taxon>Actinomycetota</taxon>
        <taxon>Actinomycetes</taxon>
        <taxon>Pseudonocardiales</taxon>
        <taxon>Pseudonocardiaceae</taxon>
        <taxon>Pseudonocardia</taxon>
    </lineage>
</organism>